<evidence type="ECO:0000313" key="12">
    <source>
        <dbReference type="Proteomes" id="UP000218366"/>
    </source>
</evidence>
<comment type="similarity">
    <text evidence="9">Belongs to the TrpF family.</text>
</comment>
<evidence type="ECO:0000256" key="7">
    <source>
        <dbReference type="ARBA" id="ARBA00023141"/>
    </source>
</evidence>
<protein>
    <recommendedName>
        <fullName evidence="4 9">N-(5'-phosphoribosyl)anthranilate isomerase</fullName>
        <shortName evidence="9">PRAI</shortName>
        <ecNumber evidence="3 9">5.3.1.24</ecNumber>
    </recommendedName>
</protein>
<dbReference type="SUPFAM" id="SSF51366">
    <property type="entry name" value="Ribulose-phoshate binding barrel"/>
    <property type="match status" value="1"/>
</dbReference>
<dbReference type="EC" id="5.3.1.24" evidence="3 9"/>
<dbReference type="Pfam" id="PF00697">
    <property type="entry name" value="PRAI"/>
    <property type="match status" value="1"/>
</dbReference>
<gene>
    <name evidence="9" type="primary">trpF</name>
    <name evidence="11" type="ORF">COC42_07490</name>
</gene>
<dbReference type="GO" id="GO:0000162">
    <property type="term" value="P:L-tryptophan biosynthetic process"/>
    <property type="evidence" value="ECO:0007669"/>
    <property type="project" value="UniProtKB-UniRule"/>
</dbReference>
<evidence type="ECO:0000256" key="3">
    <source>
        <dbReference type="ARBA" id="ARBA00012572"/>
    </source>
</evidence>
<sequence length="228" mass="23813">MRTRIKICCIASLDEARIAVGAGADALGLVARMPSGPGPIPDSIIASVTAVVPPPVATFLLTSETLADAISAHVRATRPTAVQIVSHIDPAQSEKLARLEPHLRRVQVIHVEGPDALDLIPAYAPHVHAFLLDSGRPNAAIAELGGTGRAHDWSVSAAIVRATDRPVFLAGGLSAANVADAIRRVRPFGLDLCSGVRNDGRLDPGKLAAFMRAARQTDAELESTSRAG</sequence>
<evidence type="ECO:0000256" key="5">
    <source>
        <dbReference type="ARBA" id="ARBA00022605"/>
    </source>
</evidence>
<dbReference type="CDD" id="cd00405">
    <property type="entry name" value="PRAI"/>
    <property type="match status" value="1"/>
</dbReference>
<dbReference type="OrthoDB" id="9796196at2"/>
<evidence type="ECO:0000256" key="6">
    <source>
        <dbReference type="ARBA" id="ARBA00022822"/>
    </source>
</evidence>
<dbReference type="GO" id="GO:0004640">
    <property type="term" value="F:phosphoribosylanthranilate isomerase activity"/>
    <property type="evidence" value="ECO:0007669"/>
    <property type="project" value="UniProtKB-UniRule"/>
</dbReference>
<keyword evidence="5 9" id="KW-0028">Amino-acid biosynthesis</keyword>
<dbReference type="Proteomes" id="UP000218366">
    <property type="component" value="Unassembled WGS sequence"/>
</dbReference>
<evidence type="ECO:0000313" key="11">
    <source>
        <dbReference type="EMBL" id="PCD04780.1"/>
    </source>
</evidence>
<keyword evidence="8 9" id="KW-0413">Isomerase</keyword>
<evidence type="ECO:0000256" key="4">
    <source>
        <dbReference type="ARBA" id="ARBA00022272"/>
    </source>
</evidence>
<comment type="pathway">
    <text evidence="2 9">Amino-acid biosynthesis; L-tryptophan biosynthesis; L-tryptophan from chorismate: step 3/5.</text>
</comment>
<dbReference type="InterPro" id="IPR013785">
    <property type="entry name" value="Aldolase_TIM"/>
</dbReference>
<comment type="caution">
    <text evidence="11">The sequence shown here is derived from an EMBL/GenBank/DDBJ whole genome shotgun (WGS) entry which is preliminary data.</text>
</comment>
<dbReference type="RefSeq" id="WP_096343168.1">
    <property type="nucleotide sequence ID" value="NZ_NWMW01000001.1"/>
</dbReference>
<comment type="catalytic activity">
    <reaction evidence="1 9">
        <text>N-(5-phospho-beta-D-ribosyl)anthranilate = 1-(2-carboxyphenylamino)-1-deoxy-D-ribulose 5-phosphate</text>
        <dbReference type="Rhea" id="RHEA:21540"/>
        <dbReference type="ChEBI" id="CHEBI:18277"/>
        <dbReference type="ChEBI" id="CHEBI:58613"/>
        <dbReference type="EC" id="5.3.1.24"/>
    </reaction>
</comment>
<reference evidence="11 12" key="1">
    <citation type="submission" date="2017-09" db="EMBL/GenBank/DDBJ databases">
        <title>Sphingomonas spermidinifaciens 9NM-10, whole genome shotgun sequence.</title>
        <authorList>
            <person name="Feng G."/>
            <person name="Zhu H."/>
        </authorList>
    </citation>
    <scope>NUCLEOTIDE SEQUENCE [LARGE SCALE GENOMIC DNA]</scope>
    <source>
        <strain evidence="11 12">9NM-10</strain>
    </source>
</reference>
<dbReference type="AlphaFoldDB" id="A0A2A4B9N8"/>
<dbReference type="EMBL" id="NWMW01000001">
    <property type="protein sequence ID" value="PCD04780.1"/>
    <property type="molecule type" value="Genomic_DNA"/>
</dbReference>
<dbReference type="HAMAP" id="MF_00135">
    <property type="entry name" value="PRAI"/>
    <property type="match status" value="1"/>
</dbReference>
<dbReference type="UniPathway" id="UPA00035">
    <property type="reaction ID" value="UER00042"/>
</dbReference>
<evidence type="ECO:0000256" key="1">
    <source>
        <dbReference type="ARBA" id="ARBA00001164"/>
    </source>
</evidence>
<feature type="domain" description="N-(5'phosphoribosyl) anthranilate isomerase (PRAI)" evidence="10">
    <location>
        <begin position="68"/>
        <end position="211"/>
    </location>
</feature>
<dbReference type="InterPro" id="IPR044643">
    <property type="entry name" value="TrpF_fam"/>
</dbReference>
<name>A0A2A4B9N8_9SPHN</name>
<dbReference type="InterPro" id="IPR011060">
    <property type="entry name" value="RibuloseP-bd_barrel"/>
</dbReference>
<evidence type="ECO:0000256" key="2">
    <source>
        <dbReference type="ARBA" id="ARBA00004664"/>
    </source>
</evidence>
<keyword evidence="7 9" id="KW-0057">Aromatic amino acid biosynthesis</keyword>
<dbReference type="PANTHER" id="PTHR42894">
    <property type="entry name" value="N-(5'-PHOSPHORIBOSYL)ANTHRANILATE ISOMERASE"/>
    <property type="match status" value="1"/>
</dbReference>
<organism evidence="11 12">
    <name type="scientific">Sphingomonas spermidinifaciens</name>
    <dbReference type="NCBI Taxonomy" id="1141889"/>
    <lineage>
        <taxon>Bacteria</taxon>
        <taxon>Pseudomonadati</taxon>
        <taxon>Pseudomonadota</taxon>
        <taxon>Alphaproteobacteria</taxon>
        <taxon>Sphingomonadales</taxon>
        <taxon>Sphingomonadaceae</taxon>
        <taxon>Sphingomonas</taxon>
    </lineage>
</organism>
<keyword evidence="12" id="KW-1185">Reference proteome</keyword>
<dbReference type="InterPro" id="IPR001240">
    <property type="entry name" value="PRAI_dom"/>
</dbReference>
<evidence type="ECO:0000256" key="9">
    <source>
        <dbReference type="HAMAP-Rule" id="MF_00135"/>
    </source>
</evidence>
<accession>A0A2A4B9N8</accession>
<evidence type="ECO:0000256" key="8">
    <source>
        <dbReference type="ARBA" id="ARBA00023235"/>
    </source>
</evidence>
<evidence type="ECO:0000259" key="10">
    <source>
        <dbReference type="Pfam" id="PF00697"/>
    </source>
</evidence>
<proteinExistence type="inferred from homology"/>
<keyword evidence="6 9" id="KW-0822">Tryptophan biosynthesis</keyword>
<dbReference type="PANTHER" id="PTHR42894:SF1">
    <property type="entry name" value="N-(5'-PHOSPHORIBOSYL)ANTHRANILATE ISOMERASE"/>
    <property type="match status" value="1"/>
</dbReference>
<dbReference type="Gene3D" id="3.20.20.70">
    <property type="entry name" value="Aldolase class I"/>
    <property type="match status" value="1"/>
</dbReference>